<name>A0A4C1VKU9_EUMVA</name>
<dbReference type="AlphaFoldDB" id="A0A4C1VKU9"/>
<accession>A0A4C1VKU9</accession>
<comment type="caution">
    <text evidence="2">The sequence shown here is derived from an EMBL/GenBank/DDBJ whole genome shotgun (WGS) entry which is preliminary data.</text>
</comment>
<gene>
    <name evidence="2" type="ORF">EVAR_95666_1</name>
</gene>
<protein>
    <submittedName>
        <fullName evidence="2">Uncharacterized protein</fullName>
    </submittedName>
</protein>
<feature type="region of interest" description="Disordered" evidence="1">
    <location>
        <begin position="64"/>
        <end position="89"/>
    </location>
</feature>
<keyword evidence="3" id="KW-1185">Reference proteome</keyword>
<proteinExistence type="predicted"/>
<organism evidence="2 3">
    <name type="scientific">Eumeta variegata</name>
    <name type="common">Bagworm moth</name>
    <name type="synonym">Eumeta japonica</name>
    <dbReference type="NCBI Taxonomy" id="151549"/>
    <lineage>
        <taxon>Eukaryota</taxon>
        <taxon>Metazoa</taxon>
        <taxon>Ecdysozoa</taxon>
        <taxon>Arthropoda</taxon>
        <taxon>Hexapoda</taxon>
        <taxon>Insecta</taxon>
        <taxon>Pterygota</taxon>
        <taxon>Neoptera</taxon>
        <taxon>Endopterygota</taxon>
        <taxon>Lepidoptera</taxon>
        <taxon>Glossata</taxon>
        <taxon>Ditrysia</taxon>
        <taxon>Tineoidea</taxon>
        <taxon>Psychidae</taxon>
        <taxon>Oiketicinae</taxon>
        <taxon>Eumeta</taxon>
    </lineage>
</organism>
<evidence type="ECO:0000313" key="2">
    <source>
        <dbReference type="EMBL" id="GBP38917.1"/>
    </source>
</evidence>
<reference evidence="2 3" key="1">
    <citation type="journal article" date="2019" name="Commun. Biol.">
        <title>The bagworm genome reveals a unique fibroin gene that provides high tensile strength.</title>
        <authorList>
            <person name="Kono N."/>
            <person name="Nakamura H."/>
            <person name="Ohtoshi R."/>
            <person name="Tomita M."/>
            <person name="Numata K."/>
            <person name="Arakawa K."/>
        </authorList>
    </citation>
    <scope>NUCLEOTIDE SEQUENCE [LARGE SCALE GENOMIC DNA]</scope>
</reference>
<evidence type="ECO:0000256" key="1">
    <source>
        <dbReference type="SAM" id="MobiDB-lite"/>
    </source>
</evidence>
<sequence length="89" mass="9219">MGGQEPRRSIRYGCESVNACGAHKLPSPTLPSATITAQPVESPLHPWLPCSTLLIPILFQRAPGAGLSPSGNGKPRTGLKPPALEGAPN</sequence>
<dbReference type="EMBL" id="BGZK01000356">
    <property type="protein sequence ID" value="GBP38917.1"/>
    <property type="molecule type" value="Genomic_DNA"/>
</dbReference>
<evidence type="ECO:0000313" key="3">
    <source>
        <dbReference type="Proteomes" id="UP000299102"/>
    </source>
</evidence>
<dbReference type="Proteomes" id="UP000299102">
    <property type="component" value="Unassembled WGS sequence"/>
</dbReference>